<keyword evidence="2" id="KW-1185">Reference proteome</keyword>
<dbReference type="EMBL" id="CM000158">
    <property type="protein sequence ID" value="EDW92298.1"/>
    <property type="molecule type" value="Genomic_DNA"/>
</dbReference>
<proteinExistence type="predicted"/>
<dbReference type="GO" id="GO:0043022">
    <property type="term" value="F:ribosome binding"/>
    <property type="evidence" value="ECO:0007669"/>
    <property type="project" value="TreeGrafter"/>
</dbReference>
<dbReference type="PANTHER" id="PTHR13333">
    <property type="entry name" value="M-AAA PROTEASE-INTERACTING PROTEIN 1, MITOCHONDRIAL"/>
    <property type="match status" value="1"/>
</dbReference>
<dbReference type="HOGENOM" id="CLU_077784_0_0_1"/>
<dbReference type="KEGG" id="dya:Dyak_GE11584"/>
<dbReference type="OrthoDB" id="7827429at2759"/>
<dbReference type="Proteomes" id="UP000002282">
    <property type="component" value="Chromosome 2R"/>
</dbReference>
<dbReference type="GO" id="GO:0005743">
    <property type="term" value="C:mitochondrial inner membrane"/>
    <property type="evidence" value="ECO:0007669"/>
    <property type="project" value="TreeGrafter"/>
</dbReference>
<reference evidence="1 2" key="2">
    <citation type="journal article" date="2007" name="PLoS Biol.">
        <title>Principles of genome evolution in the Drosophila melanogaster species group.</title>
        <authorList>
            <person name="Ranz J.M."/>
            <person name="Maurin D."/>
            <person name="Chan Y.S."/>
            <person name="von Grotthuss M."/>
            <person name="Hillier L.W."/>
            <person name="Roote J."/>
            <person name="Ashburner M."/>
            <person name="Bergman C.M."/>
        </authorList>
    </citation>
    <scope>NUCLEOTIDE SEQUENCE [LARGE SCALE GENOMIC DNA]</scope>
    <source>
        <strain evidence="2">Tai18E2 / Tucson 14021-0261.01</strain>
    </source>
</reference>
<dbReference type="PhylomeDB" id="B4P958"/>
<accession>B4P958</accession>
<dbReference type="GO" id="GO:0032979">
    <property type="term" value="P:protein insertion into mitochondrial inner membrane from matrix"/>
    <property type="evidence" value="ECO:0007669"/>
    <property type="project" value="TreeGrafter"/>
</dbReference>
<organism evidence="1 2">
    <name type="scientific">Drosophila yakuba</name>
    <name type="common">Fruit fly</name>
    <dbReference type="NCBI Taxonomy" id="7245"/>
    <lineage>
        <taxon>Eukaryota</taxon>
        <taxon>Metazoa</taxon>
        <taxon>Ecdysozoa</taxon>
        <taxon>Arthropoda</taxon>
        <taxon>Hexapoda</taxon>
        <taxon>Insecta</taxon>
        <taxon>Pterygota</taxon>
        <taxon>Neoptera</taxon>
        <taxon>Endopterygota</taxon>
        <taxon>Diptera</taxon>
        <taxon>Brachycera</taxon>
        <taxon>Muscomorpha</taxon>
        <taxon>Ephydroidea</taxon>
        <taxon>Drosophilidae</taxon>
        <taxon>Drosophila</taxon>
        <taxon>Sophophora</taxon>
    </lineage>
</organism>
<dbReference type="eggNOG" id="ENOG502SAAP">
    <property type="taxonomic scope" value="Eukaryota"/>
</dbReference>
<dbReference type="OMA" id="STYKILQ"/>
<protein>
    <submittedName>
        <fullName evidence="1">Uncharacterized protein</fullName>
    </submittedName>
</protein>
<name>B4P958_DROYA</name>
<evidence type="ECO:0000313" key="1">
    <source>
        <dbReference type="EMBL" id="EDW92298.1"/>
    </source>
</evidence>
<dbReference type="AlphaFoldDB" id="B4P958"/>
<reference evidence="1 2" key="1">
    <citation type="journal article" date="2007" name="Nature">
        <title>Evolution of genes and genomes on the Drosophila phylogeny.</title>
        <authorList>
            <consortium name="Drosophila 12 Genomes Consortium"/>
            <person name="Clark A.G."/>
            <person name="Eisen M.B."/>
            <person name="Smith D.R."/>
            <person name="Bergman C.M."/>
            <person name="Oliver B."/>
            <person name="Markow T.A."/>
            <person name="Kaufman T.C."/>
            <person name="Kellis M."/>
            <person name="Gelbart W."/>
            <person name="Iyer V.N."/>
            <person name="Pollard D.A."/>
            <person name="Sackton T.B."/>
            <person name="Larracuente A.M."/>
            <person name="Singh N.D."/>
            <person name="Abad J.P."/>
            <person name="Abt D.N."/>
            <person name="Adryan B."/>
            <person name="Aguade M."/>
            <person name="Akashi H."/>
            <person name="Anderson W.W."/>
            <person name="Aquadro C.F."/>
            <person name="Ardell D.H."/>
            <person name="Arguello R."/>
            <person name="Artieri C.G."/>
            <person name="Barbash D.A."/>
            <person name="Barker D."/>
            <person name="Barsanti P."/>
            <person name="Batterham P."/>
            <person name="Batzoglou S."/>
            <person name="Begun D."/>
            <person name="Bhutkar A."/>
            <person name="Blanco E."/>
            <person name="Bosak S.A."/>
            <person name="Bradley R.K."/>
            <person name="Brand A.D."/>
            <person name="Brent M.R."/>
            <person name="Brooks A.N."/>
            <person name="Brown R.H."/>
            <person name="Butlin R.K."/>
            <person name="Caggese C."/>
            <person name="Calvi B.R."/>
            <person name="Bernardo de Carvalho A."/>
            <person name="Caspi A."/>
            <person name="Castrezana S."/>
            <person name="Celniker S.E."/>
            <person name="Chang J.L."/>
            <person name="Chapple C."/>
            <person name="Chatterji S."/>
            <person name="Chinwalla A."/>
            <person name="Civetta A."/>
            <person name="Clifton S.W."/>
            <person name="Comeron J.M."/>
            <person name="Costello J.C."/>
            <person name="Coyne J.A."/>
            <person name="Daub J."/>
            <person name="David R.G."/>
            <person name="Delcher A.L."/>
            <person name="Delehaunty K."/>
            <person name="Do C.B."/>
            <person name="Ebling H."/>
            <person name="Edwards K."/>
            <person name="Eickbush T."/>
            <person name="Evans J.D."/>
            <person name="Filipski A."/>
            <person name="Findeiss S."/>
            <person name="Freyhult E."/>
            <person name="Fulton L."/>
            <person name="Fulton R."/>
            <person name="Garcia A.C."/>
            <person name="Gardiner A."/>
            <person name="Garfield D.A."/>
            <person name="Garvin B.E."/>
            <person name="Gibson G."/>
            <person name="Gilbert D."/>
            <person name="Gnerre S."/>
            <person name="Godfrey J."/>
            <person name="Good R."/>
            <person name="Gotea V."/>
            <person name="Gravely B."/>
            <person name="Greenberg A.J."/>
            <person name="Griffiths-Jones S."/>
            <person name="Gross S."/>
            <person name="Guigo R."/>
            <person name="Gustafson E.A."/>
            <person name="Haerty W."/>
            <person name="Hahn M.W."/>
            <person name="Halligan D.L."/>
            <person name="Halpern A.L."/>
            <person name="Halter G.M."/>
            <person name="Han M.V."/>
            <person name="Heger A."/>
            <person name="Hillier L."/>
            <person name="Hinrichs A.S."/>
            <person name="Holmes I."/>
            <person name="Hoskins R.A."/>
            <person name="Hubisz M.J."/>
            <person name="Hultmark D."/>
            <person name="Huntley M.A."/>
            <person name="Jaffe D.B."/>
            <person name="Jagadeeshan S."/>
            <person name="Jeck W.R."/>
            <person name="Johnson J."/>
            <person name="Jones C.D."/>
            <person name="Jordan W.C."/>
            <person name="Karpen G.H."/>
            <person name="Kataoka E."/>
            <person name="Keightley P.D."/>
            <person name="Kheradpour P."/>
            <person name="Kirkness E.F."/>
            <person name="Koerich L.B."/>
            <person name="Kristiansen K."/>
            <person name="Kudrna D."/>
            <person name="Kulathinal R.J."/>
            <person name="Kumar S."/>
            <person name="Kwok R."/>
            <person name="Lander E."/>
            <person name="Langley C.H."/>
            <person name="Lapoint R."/>
            <person name="Lazzaro B.P."/>
            <person name="Lee S.J."/>
            <person name="Levesque L."/>
            <person name="Li R."/>
            <person name="Lin C.F."/>
            <person name="Lin M.F."/>
            <person name="Lindblad-Toh K."/>
            <person name="Llopart A."/>
            <person name="Long M."/>
            <person name="Low L."/>
            <person name="Lozovsky E."/>
            <person name="Lu J."/>
            <person name="Luo M."/>
            <person name="Machado C.A."/>
            <person name="Makalowski W."/>
            <person name="Marzo M."/>
            <person name="Matsuda M."/>
            <person name="Matzkin L."/>
            <person name="McAllister B."/>
            <person name="McBride C.S."/>
            <person name="McKernan B."/>
            <person name="McKernan K."/>
            <person name="Mendez-Lago M."/>
            <person name="Minx P."/>
            <person name="Mollenhauer M.U."/>
            <person name="Montooth K."/>
            <person name="Mount S.M."/>
            <person name="Mu X."/>
            <person name="Myers E."/>
            <person name="Negre B."/>
            <person name="Newfeld S."/>
            <person name="Nielsen R."/>
            <person name="Noor M.A."/>
            <person name="O'Grady P."/>
            <person name="Pachter L."/>
            <person name="Papaceit M."/>
            <person name="Parisi M.J."/>
            <person name="Parisi M."/>
            <person name="Parts L."/>
            <person name="Pedersen J.S."/>
            <person name="Pesole G."/>
            <person name="Phillippy A.M."/>
            <person name="Ponting C.P."/>
            <person name="Pop M."/>
            <person name="Porcelli D."/>
            <person name="Powell J.R."/>
            <person name="Prohaska S."/>
            <person name="Pruitt K."/>
            <person name="Puig M."/>
            <person name="Quesneville H."/>
            <person name="Ram K.R."/>
            <person name="Rand D."/>
            <person name="Rasmussen M.D."/>
            <person name="Reed L.K."/>
            <person name="Reenan R."/>
            <person name="Reily A."/>
            <person name="Remington K.A."/>
            <person name="Rieger T.T."/>
            <person name="Ritchie M.G."/>
            <person name="Robin C."/>
            <person name="Rogers Y.H."/>
            <person name="Rohde C."/>
            <person name="Rozas J."/>
            <person name="Rubenfield M.J."/>
            <person name="Ruiz A."/>
            <person name="Russo S."/>
            <person name="Salzberg S.L."/>
            <person name="Sanchez-Gracia A."/>
            <person name="Saranga D.J."/>
            <person name="Sato H."/>
            <person name="Schaeffer S.W."/>
            <person name="Schatz M.C."/>
            <person name="Schlenke T."/>
            <person name="Schwartz R."/>
            <person name="Segarra C."/>
            <person name="Singh R.S."/>
            <person name="Sirot L."/>
            <person name="Sirota M."/>
            <person name="Sisneros N.B."/>
            <person name="Smith C.D."/>
            <person name="Smith T.F."/>
            <person name="Spieth J."/>
            <person name="Stage D.E."/>
            <person name="Stark A."/>
            <person name="Stephan W."/>
            <person name="Strausberg R.L."/>
            <person name="Strempel S."/>
            <person name="Sturgill D."/>
            <person name="Sutton G."/>
            <person name="Sutton G.G."/>
            <person name="Tao W."/>
            <person name="Teichmann S."/>
            <person name="Tobari Y.N."/>
            <person name="Tomimura Y."/>
            <person name="Tsolas J.M."/>
            <person name="Valente V.L."/>
            <person name="Venter E."/>
            <person name="Venter J.C."/>
            <person name="Vicario S."/>
            <person name="Vieira F.G."/>
            <person name="Vilella A.J."/>
            <person name="Villasante A."/>
            <person name="Walenz B."/>
            <person name="Wang J."/>
            <person name="Wasserman M."/>
            <person name="Watts T."/>
            <person name="Wilson D."/>
            <person name="Wilson R.K."/>
            <person name="Wing R.A."/>
            <person name="Wolfner M.F."/>
            <person name="Wong A."/>
            <person name="Wong G.K."/>
            <person name="Wu C.I."/>
            <person name="Wu G."/>
            <person name="Yamamoto D."/>
            <person name="Yang H.P."/>
            <person name="Yang S.P."/>
            <person name="Yorke J.A."/>
            <person name="Yoshida K."/>
            <person name="Zdobnov E."/>
            <person name="Zhang P."/>
            <person name="Zhang Y."/>
            <person name="Zimin A.V."/>
            <person name="Baldwin J."/>
            <person name="Abdouelleil A."/>
            <person name="Abdulkadir J."/>
            <person name="Abebe A."/>
            <person name="Abera B."/>
            <person name="Abreu J."/>
            <person name="Acer S.C."/>
            <person name="Aftuck L."/>
            <person name="Alexander A."/>
            <person name="An P."/>
            <person name="Anderson E."/>
            <person name="Anderson S."/>
            <person name="Arachi H."/>
            <person name="Azer M."/>
            <person name="Bachantsang P."/>
            <person name="Barry A."/>
            <person name="Bayul T."/>
            <person name="Berlin A."/>
            <person name="Bessette D."/>
            <person name="Bloom T."/>
            <person name="Blye J."/>
            <person name="Boguslavskiy L."/>
            <person name="Bonnet C."/>
            <person name="Boukhgalter B."/>
            <person name="Bourzgui I."/>
            <person name="Brown A."/>
            <person name="Cahill P."/>
            <person name="Channer S."/>
            <person name="Cheshatsang Y."/>
            <person name="Chuda L."/>
            <person name="Citroen M."/>
            <person name="Collymore A."/>
            <person name="Cooke P."/>
            <person name="Costello M."/>
            <person name="D'Aco K."/>
            <person name="Daza R."/>
            <person name="De Haan G."/>
            <person name="DeGray S."/>
            <person name="DeMaso C."/>
            <person name="Dhargay N."/>
            <person name="Dooley K."/>
            <person name="Dooley E."/>
            <person name="Doricent M."/>
            <person name="Dorje P."/>
            <person name="Dorjee K."/>
            <person name="Dupes A."/>
            <person name="Elong R."/>
            <person name="Falk J."/>
            <person name="Farina A."/>
            <person name="Faro S."/>
            <person name="Ferguson D."/>
            <person name="Fisher S."/>
            <person name="Foley C.D."/>
            <person name="Franke A."/>
            <person name="Friedrich D."/>
            <person name="Gadbois L."/>
            <person name="Gearin G."/>
            <person name="Gearin C.R."/>
            <person name="Giannoukos G."/>
            <person name="Goode T."/>
            <person name="Graham J."/>
            <person name="Grandbois E."/>
            <person name="Grewal S."/>
            <person name="Gyaltsen K."/>
            <person name="Hafez N."/>
            <person name="Hagos B."/>
            <person name="Hall J."/>
            <person name="Henson C."/>
            <person name="Hollinger A."/>
            <person name="Honan T."/>
            <person name="Huard M.D."/>
            <person name="Hughes L."/>
            <person name="Hurhula B."/>
            <person name="Husby M.E."/>
            <person name="Kamat A."/>
            <person name="Kanga B."/>
            <person name="Kashin S."/>
            <person name="Khazanovich D."/>
            <person name="Kisner P."/>
            <person name="Lance K."/>
            <person name="Lara M."/>
            <person name="Lee W."/>
            <person name="Lennon N."/>
            <person name="Letendre F."/>
            <person name="LeVine R."/>
            <person name="Lipovsky A."/>
            <person name="Liu X."/>
            <person name="Liu J."/>
            <person name="Liu S."/>
            <person name="Lokyitsang T."/>
            <person name="Lokyitsang Y."/>
            <person name="Lubonja R."/>
            <person name="Lui A."/>
            <person name="MacDonald P."/>
            <person name="Magnisalis V."/>
            <person name="Maru K."/>
            <person name="Matthews C."/>
            <person name="McCusker W."/>
            <person name="McDonough S."/>
            <person name="Mehta T."/>
            <person name="Meldrim J."/>
            <person name="Meneus L."/>
            <person name="Mihai O."/>
            <person name="Mihalev A."/>
            <person name="Mihova T."/>
            <person name="Mittelman R."/>
            <person name="Mlenga V."/>
            <person name="Montmayeur A."/>
            <person name="Mulrain L."/>
            <person name="Navidi A."/>
            <person name="Naylor J."/>
            <person name="Negash T."/>
            <person name="Nguyen T."/>
            <person name="Nguyen N."/>
            <person name="Nicol R."/>
            <person name="Norbu C."/>
            <person name="Norbu N."/>
            <person name="Novod N."/>
            <person name="O'Neill B."/>
            <person name="Osman S."/>
            <person name="Markiewicz E."/>
            <person name="Oyono O.L."/>
            <person name="Patti C."/>
            <person name="Phunkhang P."/>
            <person name="Pierre F."/>
            <person name="Priest M."/>
            <person name="Raghuraman S."/>
            <person name="Rege F."/>
            <person name="Reyes R."/>
            <person name="Rise C."/>
            <person name="Rogov P."/>
            <person name="Ross K."/>
            <person name="Ryan E."/>
            <person name="Settipalli S."/>
            <person name="Shea T."/>
            <person name="Sherpa N."/>
            <person name="Shi L."/>
            <person name="Shih D."/>
            <person name="Sparrow T."/>
            <person name="Spaulding J."/>
            <person name="Stalker J."/>
            <person name="Stange-Thomann N."/>
            <person name="Stavropoulos S."/>
            <person name="Stone C."/>
            <person name="Strader C."/>
            <person name="Tesfaye S."/>
            <person name="Thomson T."/>
            <person name="Thoulutsang Y."/>
            <person name="Thoulutsang D."/>
            <person name="Topham K."/>
            <person name="Topping I."/>
            <person name="Tsamla T."/>
            <person name="Vassiliev H."/>
            <person name="Vo A."/>
            <person name="Wangchuk T."/>
            <person name="Wangdi T."/>
            <person name="Weiand M."/>
            <person name="Wilkinson J."/>
            <person name="Wilson A."/>
            <person name="Yadav S."/>
            <person name="Young G."/>
            <person name="Yu Q."/>
            <person name="Zembek L."/>
            <person name="Zhong D."/>
            <person name="Zimmer A."/>
            <person name="Zwirko Z."/>
            <person name="Jaffe D.B."/>
            <person name="Alvarez P."/>
            <person name="Brockman W."/>
            <person name="Butler J."/>
            <person name="Chin C."/>
            <person name="Gnerre S."/>
            <person name="Grabherr M."/>
            <person name="Kleber M."/>
            <person name="Mauceli E."/>
            <person name="MacCallum I."/>
        </authorList>
    </citation>
    <scope>NUCLEOTIDE SEQUENCE [LARGE SCALE GENOMIC DNA]</scope>
    <source>
        <strain evidence="2">Tai18E2 / Tucson 14021-0261.01</strain>
    </source>
</reference>
<gene>
    <name evidence="1" type="primary">Dyak\GE11584</name>
    <name evidence="1" type="synonym">dyak_GLEANR_11903</name>
    <name evidence="1" type="synonym">GE11584</name>
    <name evidence="1" type="ORF">Dyak_GE11584</name>
</gene>
<evidence type="ECO:0000313" key="2">
    <source>
        <dbReference type="Proteomes" id="UP000002282"/>
    </source>
</evidence>
<sequence>MMSIHRLLMNKCTRYGHVLRPSMRIPRRTSTSSGHHLSAALQVRHGSQAPRKDVPMLQISPGKKLDIEVDFILAKDKPHQVSLPTMIYFYSPLSRLTTMLALLRLKLLWDWDFSEQKFIENSRQAAAVFTDFVRRRRNRNVERCSTPMGFKQIKHDLLDDPPDWRLKMMRFEKEHFRRAIPLKVQLLRHYDHRFAFLDVVFVALRRSNDFRSPAELSEMTELLKEYVDPAQLRVPHPLIFAEVFMRFRRDYSVETTKMGNVRDNNRCMGQWLVSTYKVVRFDILNQHPLFDIPEFQEWMPPVLPRMGRSFE</sequence>
<dbReference type="PANTHER" id="PTHR13333:SF5">
    <property type="entry name" value="M-AAA PROTEASE-INTERACTING PROTEIN 1, MITOCHONDRIAL"/>
    <property type="match status" value="1"/>
</dbReference>